<evidence type="ECO:0000313" key="11">
    <source>
        <dbReference type="Proteomes" id="UP000587760"/>
    </source>
</evidence>
<dbReference type="SMART" id="SM00448">
    <property type="entry name" value="REC"/>
    <property type="match status" value="1"/>
</dbReference>
<keyword evidence="1 6" id="KW-0597">Phosphoprotein</keyword>
<dbReference type="SMART" id="SM00862">
    <property type="entry name" value="Trans_reg_C"/>
    <property type="match status" value="1"/>
</dbReference>
<dbReference type="GO" id="GO:0000156">
    <property type="term" value="F:phosphorelay response regulator activity"/>
    <property type="evidence" value="ECO:0007669"/>
    <property type="project" value="TreeGrafter"/>
</dbReference>
<feature type="domain" description="OmpR/PhoB-type" evidence="9">
    <location>
        <begin position="137"/>
        <end position="236"/>
    </location>
</feature>
<dbReference type="GO" id="GO:0032993">
    <property type="term" value="C:protein-DNA complex"/>
    <property type="evidence" value="ECO:0007669"/>
    <property type="project" value="TreeGrafter"/>
</dbReference>
<dbReference type="GO" id="GO:0006355">
    <property type="term" value="P:regulation of DNA-templated transcription"/>
    <property type="evidence" value="ECO:0007669"/>
    <property type="project" value="InterPro"/>
</dbReference>
<dbReference type="Pfam" id="PF00072">
    <property type="entry name" value="Response_reg"/>
    <property type="match status" value="1"/>
</dbReference>
<dbReference type="Gene3D" id="6.10.250.690">
    <property type="match status" value="1"/>
</dbReference>
<dbReference type="InterPro" id="IPR036388">
    <property type="entry name" value="WH-like_DNA-bd_sf"/>
</dbReference>
<keyword evidence="11" id="KW-1185">Reference proteome</keyword>
<dbReference type="InterPro" id="IPR039420">
    <property type="entry name" value="WalR-like"/>
</dbReference>
<evidence type="ECO:0000256" key="3">
    <source>
        <dbReference type="ARBA" id="ARBA00023015"/>
    </source>
</evidence>
<feature type="modified residue" description="4-aspartylphosphate" evidence="6">
    <location>
        <position position="63"/>
    </location>
</feature>
<accession>A0A841R2W0</accession>
<protein>
    <submittedName>
        <fullName evidence="10">DNA-binding response OmpR family regulator</fullName>
    </submittedName>
</protein>
<dbReference type="InterPro" id="IPR001789">
    <property type="entry name" value="Sig_transdc_resp-reg_receiver"/>
</dbReference>
<dbReference type="CDD" id="cd00383">
    <property type="entry name" value="trans_reg_C"/>
    <property type="match status" value="1"/>
</dbReference>
<comment type="caution">
    <text evidence="10">The sequence shown here is derived from an EMBL/GenBank/DDBJ whole genome shotgun (WGS) entry which is preliminary data.</text>
</comment>
<dbReference type="Gene3D" id="1.10.10.10">
    <property type="entry name" value="Winged helix-like DNA-binding domain superfamily/Winged helix DNA-binding domain"/>
    <property type="match status" value="1"/>
</dbReference>
<dbReference type="InterPro" id="IPR001867">
    <property type="entry name" value="OmpR/PhoB-type_DNA-bd"/>
</dbReference>
<keyword evidence="5" id="KW-0804">Transcription</keyword>
<dbReference type="AlphaFoldDB" id="A0A841R2W0"/>
<evidence type="ECO:0000256" key="1">
    <source>
        <dbReference type="ARBA" id="ARBA00022553"/>
    </source>
</evidence>
<keyword evidence="3" id="KW-0805">Transcription regulation</keyword>
<reference evidence="10 11" key="1">
    <citation type="submission" date="2020-08" db="EMBL/GenBank/DDBJ databases">
        <title>Genomic Encyclopedia of Type Strains, Phase IV (KMG-IV): sequencing the most valuable type-strain genomes for metagenomic binning, comparative biology and taxonomic classification.</title>
        <authorList>
            <person name="Goeker M."/>
        </authorList>
    </citation>
    <scope>NUCLEOTIDE SEQUENCE [LARGE SCALE GENOMIC DNA]</scope>
    <source>
        <strain evidence="10 11">DSM 2461</strain>
    </source>
</reference>
<dbReference type="Proteomes" id="UP000587760">
    <property type="component" value="Unassembled WGS sequence"/>
</dbReference>
<evidence type="ECO:0000256" key="6">
    <source>
        <dbReference type="PROSITE-ProRule" id="PRU00169"/>
    </source>
</evidence>
<dbReference type="InterPro" id="IPR011006">
    <property type="entry name" value="CheY-like_superfamily"/>
</dbReference>
<dbReference type="GO" id="GO:0005829">
    <property type="term" value="C:cytosol"/>
    <property type="evidence" value="ECO:0007669"/>
    <property type="project" value="TreeGrafter"/>
</dbReference>
<dbReference type="InterPro" id="IPR016032">
    <property type="entry name" value="Sig_transdc_resp-reg_C-effctor"/>
</dbReference>
<feature type="DNA-binding region" description="OmpR/PhoB-type" evidence="7">
    <location>
        <begin position="137"/>
        <end position="236"/>
    </location>
</feature>
<dbReference type="PROSITE" id="PS50110">
    <property type="entry name" value="RESPONSE_REGULATORY"/>
    <property type="match status" value="1"/>
</dbReference>
<keyword evidence="4 7" id="KW-0238">DNA-binding</keyword>
<dbReference type="PANTHER" id="PTHR48111">
    <property type="entry name" value="REGULATOR OF RPOS"/>
    <property type="match status" value="1"/>
</dbReference>
<sequence>MLNDDMNSYQKQTRILMIDDDSKLIDLLSRLFPQYGMVFSGETDPLKGLDQVKNNPPDIVVLDVMMPGTDGFEVCRRIRRESNLPIIMLSARGEAMDRIVGLELGADDYMSKPFEPRELITRIQVILRRAAPPSFKEKALVFGRLEVRPAERDAYFSGNPAGLSSMEYELLFFMASRPGRKFSRDELMAHLQGFDSDAYSRSVDITISRLRSKLGESARDARLIKSVHGFGYVFTGVEI</sequence>
<gene>
    <name evidence="10" type="ORF">HNR50_001032</name>
</gene>
<evidence type="ECO:0000313" key="10">
    <source>
        <dbReference type="EMBL" id="MBB6479374.1"/>
    </source>
</evidence>
<dbReference type="RefSeq" id="WP_184744565.1">
    <property type="nucleotide sequence ID" value="NZ_JACHGJ010000002.1"/>
</dbReference>
<dbReference type="GO" id="GO:0000976">
    <property type="term" value="F:transcription cis-regulatory region binding"/>
    <property type="evidence" value="ECO:0007669"/>
    <property type="project" value="TreeGrafter"/>
</dbReference>
<evidence type="ECO:0000259" key="9">
    <source>
        <dbReference type="PROSITE" id="PS51755"/>
    </source>
</evidence>
<feature type="domain" description="Response regulatory" evidence="8">
    <location>
        <begin position="14"/>
        <end position="127"/>
    </location>
</feature>
<keyword evidence="2" id="KW-0902">Two-component regulatory system</keyword>
<dbReference type="PANTHER" id="PTHR48111:SF4">
    <property type="entry name" value="DNA-BINDING DUAL TRANSCRIPTIONAL REGULATOR OMPR"/>
    <property type="match status" value="1"/>
</dbReference>
<evidence type="ECO:0000259" key="8">
    <source>
        <dbReference type="PROSITE" id="PS50110"/>
    </source>
</evidence>
<dbReference type="EMBL" id="JACHGJ010000002">
    <property type="protein sequence ID" value="MBB6479374.1"/>
    <property type="molecule type" value="Genomic_DNA"/>
</dbReference>
<name>A0A841R2W0_9SPIO</name>
<evidence type="ECO:0000256" key="4">
    <source>
        <dbReference type="ARBA" id="ARBA00023125"/>
    </source>
</evidence>
<evidence type="ECO:0000256" key="7">
    <source>
        <dbReference type="PROSITE-ProRule" id="PRU01091"/>
    </source>
</evidence>
<dbReference type="Gene3D" id="3.40.50.2300">
    <property type="match status" value="1"/>
</dbReference>
<evidence type="ECO:0000256" key="5">
    <source>
        <dbReference type="ARBA" id="ARBA00023163"/>
    </source>
</evidence>
<proteinExistence type="predicted"/>
<dbReference type="SUPFAM" id="SSF46894">
    <property type="entry name" value="C-terminal effector domain of the bipartite response regulators"/>
    <property type="match status" value="1"/>
</dbReference>
<dbReference type="Pfam" id="PF00486">
    <property type="entry name" value="Trans_reg_C"/>
    <property type="match status" value="1"/>
</dbReference>
<evidence type="ECO:0000256" key="2">
    <source>
        <dbReference type="ARBA" id="ARBA00023012"/>
    </source>
</evidence>
<dbReference type="SUPFAM" id="SSF52172">
    <property type="entry name" value="CheY-like"/>
    <property type="match status" value="1"/>
</dbReference>
<dbReference type="PROSITE" id="PS51755">
    <property type="entry name" value="OMPR_PHOB"/>
    <property type="match status" value="1"/>
</dbReference>
<organism evidence="10 11">
    <name type="scientific">Spirochaeta isovalerica</name>
    <dbReference type="NCBI Taxonomy" id="150"/>
    <lineage>
        <taxon>Bacteria</taxon>
        <taxon>Pseudomonadati</taxon>
        <taxon>Spirochaetota</taxon>
        <taxon>Spirochaetia</taxon>
        <taxon>Spirochaetales</taxon>
        <taxon>Spirochaetaceae</taxon>
        <taxon>Spirochaeta</taxon>
    </lineage>
</organism>